<keyword evidence="2" id="KW-1185">Reference proteome</keyword>
<sequence>MTEPTTTPQILIDTPPGFAGLPLTADAMRNEAAVHDLARRIAEHDGQHSPEQLASYLGVFTQTMGANNIRLFGRFAVGGEEPALATLALAVAELADPESEDAERCRAHPTKAAEALVTQFRQRHPDAHVQVVRLNIGPALGAVVAGDYVLPPELTGQETSVRRPVIRAEFQIPAPDGAKLITMSLTTDNEDGWPAIARESVRIANTIRYQQPVAQDTVDG</sequence>
<dbReference type="RefSeq" id="WP_132877556.1">
    <property type="nucleotide sequence ID" value="NZ_SLXQ01000005.1"/>
</dbReference>
<evidence type="ECO:0000313" key="1">
    <source>
        <dbReference type="EMBL" id="TCP53117.1"/>
    </source>
</evidence>
<dbReference type="OrthoDB" id="3636379at2"/>
<dbReference type="EMBL" id="SLXQ01000005">
    <property type="protein sequence ID" value="TCP53117.1"/>
    <property type="molecule type" value="Genomic_DNA"/>
</dbReference>
<dbReference type="Proteomes" id="UP000294911">
    <property type="component" value="Unassembled WGS sequence"/>
</dbReference>
<dbReference type="AlphaFoldDB" id="A0A4R2QTT4"/>
<reference evidence="1 2" key="1">
    <citation type="submission" date="2019-03" db="EMBL/GenBank/DDBJ databases">
        <title>Genomic Encyclopedia of Type Strains, Phase IV (KMG-IV): sequencing the most valuable type-strain genomes for metagenomic binning, comparative biology and taxonomic classification.</title>
        <authorList>
            <person name="Goeker M."/>
        </authorList>
    </citation>
    <scope>NUCLEOTIDE SEQUENCE [LARGE SCALE GENOMIC DNA]</scope>
    <source>
        <strain evidence="1 2">DSM 45765</strain>
    </source>
</reference>
<comment type="caution">
    <text evidence="1">The sequence shown here is derived from an EMBL/GenBank/DDBJ whole genome shotgun (WGS) entry which is preliminary data.</text>
</comment>
<proteinExistence type="predicted"/>
<evidence type="ECO:0000313" key="2">
    <source>
        <dbReference type="Proteomes" id="UP000294911"/>
    </source>
</evidence>
<protein>
    <submittedName>
        <fullName evidence="1">Uncharacterized protein</fullName>
    </submittedName>
</protein>
<accession>A0A4R2QTT4</accession>
<organism evidence="1 2">
    <name type="scientific">Tamaricihabitans halophyticus</name>
    <dbReference type="NCBI Taxonomy" id="1262583"/>
    <lineage>
        <taxon>Bacteria</taxon>
        <taxon>Bacillati</taxon>
        <taxon>Actinomycetota</taxon>
        <taxon>Actinomycetes</taxon>
        <taxon>Pseudonocardiales</taxon>
        <taxon>Pseudonocardiaceae</taxon>
        <taxon>Tamaricihabitans</taxon>
    </lineage>
</organism>
<name>A0A4R2QTT4_9PSEU</name>
<gene>
    <name evidence="1" type="ORF">EV191_105180</name>
</gene>